<dbReference type="AlphaFoldDB" id="A0A1F5FUA2"/>
<sequence>MFVPGDRYIFDKLDAIIWDMKNFNRGGGFGGDRGNSGFSRGGFGGGGGGNRGFGGPKEMFRAVCDECGRDCEVPFRPTGARPVLCSSCFEAKNGPRPQRTSRPDDNTRVRRFERDGSPIETREERDNRNILMLRDEIMKLNEKIDRLVETLSAPKLEEKPKKAKLSKKKVEDQ</sequence>
<evidence type="ECO:0000256" key="1">
    <source>
        <dbReference type="SAM" id="MobiDB-lite"/>
    </source>
</evidence>
<proteinExistence type="predicted"/>
<dbReference type="EMBL" id="MFAQ01000024">
    <property type="protein sequence ID" value="OGD83196.1"/>
    <property type="molecule type" value="Genomic_DNA"/>
</dbReference>
<gene>
    <name evidence="3" type="ORF">A2572_01930</name>
</gene>
<dbReference type="Pfam" id="PF23477">
    <property type="entry name" value="zf_Tbcl_2"/>
    <property type="match status" value="1"/>
</dbReference>
<reference evidence="3 4" key="1">
    <citation type="journal article" date="2016" name="Nat. Commun.">
        <title>Thousands of microbial genomes shed light on interconnected biogeochemical processes in an aquifer system.</title>
        <authorList>
            <person name="Anantharaman K."/>
            <person name="Brown C.T."/>
            <person name="Hug L.A."/>
            <person name="Sharon I."/>
            <person name="Castelle C.J."/>
            <person name="Probst A.J."/>
            <person name="Thomas B.C."/>
            <person name="Singh A."/>
            <person name="Wilkins M.J."/>
            <person name="Karaoz U."/>
            <person name="Brodie E.L."/>
            <person name="Williams K.H."/>
            <person name="Hubbard S.S."/>
            <person name="Banfield J.F."/>
        </authorList>
    </citation>
    <scope>NUCLEOTIDE SEQUENCE [LARGE SCALE GENOMIC DNA]</scope>
</reference>
<feature type="region of interest" description="Disordered" evidence="1">
    <location>
        <begin position="90"/>
        <end position="109"/>
    </location>
</feature>
<evidence type="ECO:0000259" key="2">
    <source>
        <dbReference type="Pfam" id="PF23477"/>
    </source>
</evidence>
<dbReference type="NCBIfam" id="TIGR04272">
    <property type="entry name" value="cxxc_cxxc_Mbark"/>
    <property type="match status" value="1"/>
</dbReference>
<dbReference type="InterPro" id="IPR026363">
    <property type="entry name" value="CxxC-x17-CxxC_dom"/>
</dbReference>
<dbReference type="Proteomes" id="UP000179237">
    <property type="component" value="Unassembled WGS sequence"/>
</dbReference>
<name>A0A1F5FUA2_9BACT</name>
<protein>
    <recommendedName>
        <fullName evidence="2">CxxC-x17-CxxC domain-containing protein</fullName>
    </recommendedName>
</protein>
<accession>A0A1F5FUA2</accession>
<comment type="caution">
    <text evidence="3">The sequence shown here is derived from an EMBL/GenBank/DDBJ whole genome shotgun (WGS) entry which is preliminary data.</text>
</comment>
<organism evidence="3 4">
    <name type="scientific">Candidatus Collierbacteria bacterium RIFOXYD1_FULL_40_9</name>
    <dbReference type="NCBI Taxonomy" id="1817731"/>
    <lineage>
        <taxon>Bacteria</taxon>
        <taxon>Candidatus Collieribacteriota</taxon>
    </lineage>
</organism>
<evidence type="ECO:0000313" key="4">
    <source>
        <dbReference type="Proteomes" id="UP000179237"/>
    </source>
</evidence>
<feature type="domain" description="CxxC-x17-CxxC" evidence="2">
    <location>
        <begin position="57"/>
        <end position="92"/>
    </location>
</feature>
<evidence type="ECO:0000313" key="3">
    <source>
        <dbReference type="EMBL" id="OGD83196.1"/>
    </source>
</evidence>
<feature type="region of interest" description="Disordered" evidence="1">
    <location>
        <begin position="153"/>
        <end position="173"/>
    </location>
</feature>